<dbReference type="Proteomes" id="UP001432027">
    <property type="component" value="Unassembled WGS sequence"/>
</dbReference>
<proteinExistence type="predicted"/>
<dbReference type="AlphaFoldDB" id="A0AAV5U5Z2"/>
<evidence type="ECO:0000313" key="2">
    <source>
        <dbReference type="Proteomes" id="UP001432027"/>
    </source>
</evidence>
<accession>A0AAV5U5Z2</accession>
<evidence type="ECO:0000313" key="1">
    <source>
        <dbReference type="EMBL" id="GMT01695.1"/>
    </source>
</evidence>
<evidence type="ECO:0008006" key="3">
    <source>
        <dbReference type="Google" id="ProtNLM"/>
    </source>
</evidence>
<sequence length="141" mass="16626">MEKPLNRNLTGPKDYRPNHPFLDYWCPKYEPLGHIHSGYVPDPNTGEERYSVQVAAETIMAKMKSEIGRKAFDELHQHIDVAPTYCMFCKFFMGDREGLYAHIVSFHHINTYHTVLKERYKAPTHYEMSTVLVNFYRKDLI</sequence>
<gene>
    <name evidence="1" type="ORF">PENTCL1PPCAC_23869</name>
</gene>
<protein>
    <recommendedName>
        <fullName evidence="3">C2H2-type domain-containing protein</fullName>
    </recommendedName>
</protein>
<comment type="caution">
    <text evidence="1">The sequence shown here is derived from an EMBL/GenBank/DDBJ whole genome shotgun (WGS) entry which is preliminary data.</text>
</comment>
<organism evidence="1 2">
    <name type="scientific">Pristionchus entomophagus</name>
    <dbReference type="NCBI Taxonomy" id="358040"/>
    <lineage>
        <taxon>Eukaryota</taxon>
        <taxon>Metazoa</taxon>
        <taxon>Ecdysozoa</taxon>
        <taxon>Nematoda</taxon>
        <taxon>Chromadorea</taxon>
        <taxon>Rhabditida</taxon>
        <taxon>Rhabditina</taxon>
        <taxon>Diplogasteromorpha</taxon>
        <taxon>Diplogasteroidea</taxon>
        <taxon>Neodiplogasteridae</taxon>
        <taxon>Pristionchus</taxon>
    </lineage>
</organism>
<dbReference type="EMBL" id="BTSX01000005">
    <property type="protein sequence ID" value="GMT01695.1"/>
    <property type="molecule type" value="Genomic_DNA"/>
</dbReference>
<name>A0AAV5U5Z2_9BILA</name>
<keyword evidence="2" id="KW-1185">Reference proteome</keyword>
<reference evidence="1" key="1">
    <citation type="submission" date="2023-10" db="EMBL/GenBank/DDBJ databases">
        <title>Genome assembly of Pristionchus species.</title>
        <authorList>
            <person name="Yoshida K."/>
            <person name="Sommer R.J."/>
        </authorList>
    </citation>
    <scope>NUCLEOTIDE SEQUENCE</scope>
    <source>
        <strain evidence="1">RS0144</strain>
    </source>
</reference>